<evidence type="ECO:0000313" key="3">
    <source>
        <dbReference type="EMBL" id="MDA3615574.1"/>
    </source>
</evidence>
<sequence length="376" mass="43256">MNINFVLLLVLLLLTQHTNAQKNTPVINATSIQVDIKEGVRLKKKAWRIVPEEKLDVYVTSAEQVTFYTDIDSVSFTIDPAIGQYNFTILLNGKDSARTQIRYQPSKLNTLKKAAAYNYEDRRFIPAFQYQPAENAALVKIRKELKLDSIAGDGSELSKVFNLMHWVHNLVRHDGSSDNPSMKNAIDLIKICKAENRGVNCRMLAIILNECYLSLGITSRYITCMPKETKFDDCHVINSVFIKDLDKWIWIDPTFDAYVMDEKGALLGIGEVRERLINNQPLVLNADANWNRSILQSKEDYLDVYMAKNLYRLQCAMTSEYDAETWTRRKDITFIELLPLDGLLQTPQMEVSEHTQTKVKFINYKTNNPNLFWAKP</sequence>
<comment type="caution">
    <text evidence="3">The sequence shown here is derived from an EMBL/GenBank/DDBJ whole genome shotgun (WGS) entry which is preliminary data.</text>
</comment>
<proteinExistence type="predicted"/>
<evidence type="ECO:0000256" key="1">
    <source>
        <dbReference type="SAM" id="SignalP"/>
    </source>
</evidence>
<evidence type="ECO:0000313" key="4">
    <source>
        <dbReference type="Proteomes" id="UP001210231"/>
    </source>
</evidence>
<dbReference type="InterPro" id="IPR002931">
    <property type="entry name" value="Transglutaminase-like"/>
</dbReference>
<dbReference type="SUPFAM" id="SSF54001">
    <property type="entry name" value="Cysteine proteinases"/>
    <property type="match status" value="1"/>
</dbReference>
<dbReference type="EMBL" id="JAQGEF010000014">
    <property type="protein sequence ID" value="MDA3615574.1"/>
    <property type="molecule type" value="Genomic_DNA"/>
</dbReference>
<protein>
    <submittedName>
        <fullName evidence="3">Transglutaminase-like domain-containing protein</fullName>
    </submittedName>
</protein>
<name>A0ABT4UL41_9BACT</name>
<feature type="domain" description="Transglutaminase-like" evidence="2">
    <location>
        <begin position="149"/>
        <end position="253"/>
    </location>
</feature>
<dbReference type="Gene3D" id="3.10.620.30">
    <property type="match status" value="1"/>
</dbReference>
<reference evidence="3 4" key="1">
    <citation type="submission" date="2022-12" db="EMBL/GenBank/DDBJ databases">
        <title>Chitinophagaceae gen. sp. nov., a new member of the family Chitinophagaceae, isolated from soil in a chemical factory.</title>
        <authorList>
            <person name="Ke Z."/>
        </authorList>
    </citation>
    <scope>NUCLEOTIDE SEQUENCE [LARGE SCALE GENOMIC DNA]</scope>
    <source>
        <strain evidence="3 4">LY-5</strain>
    </source>
</reference>
<keyword evidence="1" id="KW-0732">Signal</keyword>
<evidence type="ECO:0000259" key="2">
    <source>
        <dbReference type="Pfam" id="PF01841"/>
    </source>
</evidence>
<feature type="chain" id="PRO_5046271557" evidence="1">
    <location>
        <begin position="23"/>
        <end position="376"/>
    </location>
</feature>
<accession>A0ABT4UL41</accession>
<organism evidence="3 4">
    <name type="scientific">Polluticaenibacter yanchengensis</name>
    <dbReference type="NCBI Taxonomy" id="3014562"/>
    <lineage>
        <taxon>Bacteria</taxon>
        <taxon>Pseudomonadati</taxon>
        <taxon>Bacteroidota</taxon>
        <taxon>Chitinophagia</taxon>
        <taxon>Chitinophagales</taxon>
        <taxon>Chitinophagaceae</taxon>
        <taxon>Polluticaenibacter</taxon>
    </lineage>
</organism>
<dbReference type="Proteomes" id="UP001210231">
    <property type="component" value="Unassembled WGS sequence"/>
</dbReference>
<dbReference type="InterPro" id="IPR038765">
    <property type="entry name" value="Papain-like_cys_pep_sf"/>
</dbReference>
<dbReference type="Pfam" id="PF01841">
    <property type="entry name" value="Transglut_core"/>
    <property type="match status" value="1"/>
</dbReference>
<keyword evidence="4" id="KW-1185">Reference proteome</keyword>
<gene>
    <name evidence="3" type="ORF">O3P16_12205</name>
</gene>
<dbReference type="RefSeq" id="WP_407031901.1">
    <property type="nucleotide sequence ID" value="NZ_JAQGEF010000014.1"/>
</dbReference>
<feature type="signal peptide" evidence="1">
    <location>
        <begin position="1"/>
        <end position="22"/>
    </location>
</feature>